<dbReference type="Gene3D" id="3.40.30.10">
    <property type="entry name" value="Glutaredoxin"/>
    <property type="match status" value="1"/>
</dbReference>
<dbReference type="PROSITE" id="PS51257">
    <property type="entry name" value="PROKAR_LIPOPROTEIN"/>
    <property type="match status" value="1"/>
</dbReference>
<dbReference type="SUPFAM" id="SSF52833">
    <property type="entry name" value="Thioredoxin-like"/>
    <property type="match status" value="1"/>
</dbReference>
<gene>
    <name evidence="1" type="ORF">MQE36_13015</name>
</gene>
<dbReference type="InterPro" id="IPR036249">
    <property type="entry name" value="Thioredoxin-like_sf"/>
</dbReference>
<evidence type="ECO:0000313" key="1">
    <source>
        <dbReference type="EMBL" id="UNY98002.1"/>
    </source>
</evidence>
<dbReference type="RefSeq" id="WP_242936412.1">
    <property type="nucleotide sequence ID" value="NZ_CP094326.1"/>
</dbReference>
<keyword evidence="2" id="KW-1185">Reference proteome</keyword>
<name>A0ABY3YJJ4_9FLAO</name>
<protein>
    <submittedName>
        <fullName evidence="1">Peroxiredoxin family protein</fullName>
    </submittedName>
</protein>
<sequence length="476" mass="56156">MSRLLLAFIILTLISCQEEKQDPTAYFGGEIVNPKANYVVLYHNEEVVDSAILDKDNRFMMKLDHLDEGLYNFKHYPEYQYVLIEKGDSILFRLNTLDFDGSLVFSGKGSVKNNFLIDMFLLDEDEKKLVYDYYRLEPDTFKHKMDSLQEMKLEQFDAFSQNFDISDRAKNIAKASIDYSHYVSFEHYPYMYKLNHGLKQAPEMPEDFYNYRNFIDYSGENKVYYKPYMDFMVMHLNNLSYGNCRKFCSEDEIIERTLHYHTHKLHLVDSLVKRQELKDNLYRNAAYSYMLRDHNLVNNEKFISAYNKVAHNQKHKKEINKLFENIKRLQSGNDLPEILLSSLKGDTVKISEIATKPSTSGTVFYFWSTNQKRHIIHINKRMLNLQKKFPSYQFVGINVDDIISPEEWQQIVHSNDLDLLSQYKAIDQETTSKKLIVNHLNKSIITDNQGRIVNAFANAYSTQDMEATMQHRENLK</sequence>
<proteinExistence type="predicted"/>
<dbReference type="EMBL" id="CP094326">
    <property type="protein sequence ID" value="UNY98002.1"/>
    <property type="molecule type" value="Genomic_DNA"/>
</dbReference>
<dbReference type="Proteomes" id="UP000829476">
    <property type="component" value="Chromosome"/>
</dbReference>
<reference evidence="1 2" key="1">
    <citation type="journal article" date="2018" name="Int. J. Syst. Evol. Microbiol.">
        <title>Zhouia spongiae sp. nov., isolated from a marine sponge.</title>
        <authorList>
            <person name="Zhuang L."/>
            <person name="Lin B."/>
            <person name="Qin F."/>
            <person name="Luo L."/>
        </authorList>
    </citation>
    <scope>NUCLEOTIDE SEQUENCE [LARGE SCALE GENOMIC DNA]</scope>
    <source>
        <strain evidence="1 2">HN-Y44</strain>
    </source>
</reference>
<accession>A0ABY3YJJ4</accession>
<organism evidence="1 2">
    <name type="scientific">Zhouia spongiae</name>
    <dbReference type="NCBI Taxonomy" id="2202721"/>
    <lineage>
        <taxon>Bacteria</taxon>
        <taxon>Pseudomonadati</taxon>
        <taxon>Bacteroidota</taxon>
        <taxon>Flavobacteriia</taxon>
        <taxon>Flavobacteriales</taxon>
        <taxon>Flavobacteriaceae</taxon>
        <taxon>Zhouia</taxon>
    </lineage>
</organism>
<evidence type="ECO:0000313" key="2">
    <source>
        <dbReference type="Proteomes" id="UP000829476"/>
    </source>
</evidence>